<dbReference type="GeneTree" id="ENSGT00390000005396"/>
<organism evidence="1 2">
    <name type="scientific">Vombatus ursinus</name>
    <name type="common">Common wombat</name>
    <dbReference type="NCBI Taxonomy" id="29139"/>
    <lineage>
        <taxon>Eukaryota</taxon>
        <taxon>Metazoa</taxon>
        <taxon>Chordata</taxon>
        <taxon>Craniata</taxon>
        <taxon>Vertebrata</taxon>
        <taxon>Euteleostomi</taxon>
        <taxon>Mammalia</taxon>
        <taxon>Metatheria</taxon>
        <taxon>Diprotodontia</taxon>
        <taxon>Vombatidae</taxon>
        <taxon>Vombatus</taxon>
    </lineage>
</organism>
<dbReference type="STRING" id="29139.ENSVURP00010021200"/>
<dbReference type="Proteomes" id="UP000314987">
    <property type="component" value="Unassembled WGS sequence"/>
</dbReference>
<evidence type="ECO:0008006" key="3">
    <source>
        <dbReference type="Google" id="ProtNLM"/>
    </source>
</evidence>
<dbReference type="InterPro" id="IPR029185">
    <property type="entry name" value="CDRT4"/>
</dbReference>
<evidence type="ECO:0000313" key="1">
    <source>
        <dbReference type="Ensembl" id="ENSVURP00010021200.1"/>
    </source>
</evidence>
<reference evidence="1" key="3">
    <citation type="submission" date="2025-09" db="UniProtKB">
        <authorList>
            <consortium name="Ensembl"/>
        </authorList>
    </citation>
    <scope>IDENTIFICATION</scope>
</reference>
<protein>
    <recommendedName>
        <fullName evidence="3">CMT1A duplicated region transcript 4</fullName>
    </recommendedName>
</protein>
<reference evidence="2" key="1">
    <citation type="submission" date="2018-12" db="EMBL/GenBank/DDBJ databases">
        <authorList>
            <person name="Yazar S."/>
        </authorList>
    </citation>
    <scope>NUCLEOTIDE SEQUENCE [LARGE SCALE GENOMIC DNA]</scope>
</reference>
<accession>A0A4X2LHL0</accession>
<dbReference type="Pfam" id="PF15213">
    <property type="entry name" value="CDRT4"/>
    <property type="match status" value="1"/>
</dbReference>
<reference evidence="1" key="2">
    <citation type="submission" date="2025-08" db="UniProtKB">
        <authorList>
            <consortium name="Ensembl"/>
        </authorList>
    </citation>
    <scope>IDENTIFICATION</scope>
</reference>
<dbReference type="PANTHER" id="PTHR37885">
    <property type="entry name" value="CMT1A DUPLICATED REGION TRANSCRIPT 4 PROTEIN"/>
    <property type="match status" value="1"/>
</dbReference>
<evidence type="ECO:0000313" key="2">
    <source>
        <dbReference type="Proteomes" id="UP000314987"/>
    </source>
</evidence>
<dbReference type="OMA" id="PTADYNK"/>
<name>A0A4X2LHL0_VOMUR</name>
<dbReference type="AlphaFoldDB" id="A0A4X2LHL0"/>
<sequence>MKYKWCCKKEFTNIGLPLDLIDKHEPWPAYVTYTSPIVNRLIEQERLKQLEYQKFSQENRWEANYNNKPGLIHLPRKPAKFPADVTYKEHPTTTVLSNYSSLASPQHILHVNGTFPQMASRGGPTEAYNKIIFSRKPMMRIFLYGSQPDSKERNINVH</sequence>
<dbReference type="Ensembl" id="ENSVURT00010024138.1">
    <property type="protein sequence ID" value="ENSVURP00010021200.1"/>
    <property type="gene ID" value="ENSVURG00010016208.1"/>
</dbReference>
<dbReference type="PANTHER" id="PTHR37885:SF1">
    <property type="entry name" value="CMT1A DUPLICATED REGION TRANSCRIPT 4 PROTEIN"/>
    <property type="match status" value="1"/>
</dbReference>
<keyword evidence="2" id="KW-1185">Reference proteome</keyword>
<proteinExistence type="predicted"/>